<dbReference type="FunFam" id="3.30.160.60:FF:000321">
    <property type="entry name" value="myeloid zinc finger 1 isoform X1"/>
    <property type="match status" value="1"/>
</dbReference>
<dbReference type="Pfam" id="PF00096">
    <property type="entry name" value="zf-C2H2"/>
    <property type="match status" value="6"/>
</dbReference>
<evidence type="ECO:0000256" key="13">
    <source>
        <dbReference type="SAM" id="MobiDB-lite"/>
    </source>
</evidence>
<dbReference type="PROSITE" id="PS50157">
    <property type="entry name" value="ZINC_FINGER_C2H2_2"/>
    <property type="match status" value="7"/>
</dbReference>
<reference evidence="14" key="1">
    <citation type="submission" date="2025-08" db="UniProtKB">
        <authorList>
            <consortium name="Ensembl"/>
        </authorList>
    </citation>
    <scope>IDENTIFICATION</scope>
</reference>
<comment type="similarity">
    <text evidence="2">Belongs to the krueppel C2H2-type zinc-finger protein family.</text>
</comment>
<keyword evidence="4" id="KW-0479">Metal-binding</keyword>
<dbReference type="GO" id="GO:0005634">
    <property type="term" value="C:nucleus"/>
    <property type="evidence" value="ECO:0007669"/>
    <property type="project" value="UniProtKB-SubCell"/>
</dbReference>
<dbReference type="FunFam" id="3.30.160.60:FF:001157">
    <property type="entry name" value="Zinc finger protein 793"/>
    <property type="match status" value="1"/>
</dbReference>
<evidence type="ECO:0000256" key="3">
    <source>
        <dbReference type="ARBA" id="ARBA00022499"/>
    </source>
</evidence>
<evidence type="ECO:0000256" key="8">
    <source>
        <dbReference type="ARBA" id="ARBA00022843"/>
    </source>
</evidence>
<dbReference type="PANTHER" id="PTHR23235">
    <property type="entry name" value="KRUEPPEL-LIKE TRANSCRIPTION FACTOR"/>
    <property type="match status" value="1"/>
</dbReference>
<evidence type="ECO:0000256" key="10">
    <source>
        <dbReference type="ARBA" id="ARBA00023125"/>
    </source>
</evidence>
<dbReference type="GO" id="GO:0000978">
    <property type="term" value="F:RNA polymerase II cis-regulatory region sequence-specific DNA binding"/>
    <property type="evidence" value="ECO:0007669"/>
    <property type="project" value="TreeGrafter"/>
</dbReference>
<dbReference type="Ensembl" id="ENSCPVT00000027139.1">
    <property type="protein sequence ID" value="ENSCPVP00000027439.1"/>
    <property type="gene ID" value="ENSCPVG00000018321.1"/>
</dbReference>
<keyword evidence="5" id="KW-0677">Repeat</keyword>
<name>A0A8U8BXD0_GEOPR</name>
<protein>
    <submittedName>
        <fullName evidence="14">Uncharacterized protein</fullName>
    </submittedName>
</protein>
<dbReference type="Proteomes" id="UP000694382">
    <property type="component" value="Unassembled WGS sequence"/>
</dbReference>
<dbReference type="Gene3D" id="3.30.160.60">
    <property type="entry name" value="Classic Zinc Finger"/>
    <property type="match status" value="7"/>
</dbReference>
<keyword evidence="15" id="KW-1185">Reference proteome</keyword>
<proteinExistence type="inferred from homology"/>
<keyword evidence="8" id="KW-0832">Ubl conjugation</keyword>
<dbReference type="GO" id="GO:0045892">
    <property type="term" value="P:negative regulation of DNA-templated transcription"/>
    <property type="evidence" value="ECO:0007669"/>
    <property type="project" value="UniProtKB-ARBA"/>
</dbReference>
<evidence type="ECO:0000256" key="1">
    <source>
        <dbReference type="ARBA" id="ARBA00004123"/>
    </source>
</evidence>
<keyword evidence="11" id="KW-0804">Transcription</keyword>
<dbReference type="SUPFAM" id="SSF57667">
    <property type="entry name" value="beta-beta-alpha zinc fingers"/>
    <property type="match status" value="4"/>
</dbReference>
<dbReference type="PANTHER" id="PTHR23235:SF152">
    <property type="entry name" value="SI:DKEY-210J14.3"/>
    <property type="match status" value="1"/>
</dbReference>
<dbReference type="SMART" id="SM00355">
    <property type="entry name" value="ZnF_C2H2"/>
    <property type="match status" value="7"/>
</dbReference>
<feature type="compositionally biased region" description="Basic and acidic residues" evidence="13">
    <location>
        <begin position="101"/>
        <end position="110"/>
    </location>
</feature>
<dbReference type="FunFam" id="3.30.160.60:FF:000249">
    <property type="entry name" value="Zinc finger protein 154"/>
    <property type="match status" value="2"/>
</dbReference>
<keyword evidence="3" id="KW-1017">Isopeptide bond</keyword>
<dbReference type="FunFam" id="3.30.160.60:FF:001049">
    <property type="entry name" value="zinc finger protein 319"/>
    <property type="match status" value="1"/>
</dbReference>
<dbReference type="InterPro" id="IPR036236">
    <property type="entry name" value="Znf_C2H2_sf"/>
</dbReference>
<keyword evidence="9" id="KW-0805">Transcription regulation</keyword>
<dbReference type="FunFam" id="3.30.160.60:FF:002343">
    <property type="entry name" value="Zinc finger protein 33A"/>
    <property type="match status" value="1"/>
</dbReference>
<dbReference type="GO" id="GO:0000981">
    <property type="term" value="F:DNA-binding transcription factor activity, RNA polymerase II-specific"/>
    <property type="evidence" value="ECO:0007669"/>
    <property type="project" value="TreeGrafter"/>
</dbReference>
<evidence type="ECO:0000313" key="14">
    <source>
        <dbReference type="Ensembl" id="ENSCPVP00000027439.1"/>
    </source>
</evidence>
<dbReference type="FunFam" id="3.30.160.60:FF:000295">
    <property type="entry name" value="zinc finger protein 19"/>
    <property type="match status" value="1"/>
</dbReference>
<reference evidence="14" key="2">
    <citation type="submission" date="2025-09" db="UniProtKB">
        <authorList>
            <consortium name="Ensembl"/>
        </authorList>
    </citation>
    <scope>IDENTIFICATION</scope>
</reference>
<comment type="subcellular location">
    <subcellularLocation>
        <location evidence="1">Nucleus</location>
    </subcellularLocation>
</comment>
<keyword evidence="10" id="KW-0238">DNA-binding</keyword>
<feature type="compositionally biased region" description="Basic residues" evidence="13">
    <location>
        <begin position="85"/>
        <end position="100"/>
    </location>
</feature>
<feature type="region of interest" description="Disordered" evidence="13">
    <location>
        <begin position="1"/>
        <end position="120"/>
    </location>
</feature>
<dbReference type="GO" id="GO:0008270">
    <property type="term" value="F:zinc ion binding"/>
    <property type="evidence" value="ECO:0007669"/>
    <property type="project" value="UniProtKB-KW"/>
</dbReference>
<evidence type="ECO:0000256" key="2">
    <source>
        <dbReference type="ARBA" id="ARBA00006991"/>
    </source>
</evidence>
<evidence type="ECO:0000256" key="5">
    <source>
        <dbReference type="ARBA" id="ARBA00022737"/>
    </source>
</evidence>
<evidence type="ECO:0000256" key="6">
    <source>
        <dbReference type="ARBA" id="ARBA00022771"/>
    </source>
</evidence>
<keyword evidence="12" id="KW-0539">Nucleus</keyword>
<organism evidence="14 15">
    <name type="scientific">Geospiza parvula</name>
    <name type="common">Small tree-finch</name>
    <name type="synonym">Camarhynchus parvulus</name>
    <dbReference type="NCBI Taxonomy" id="87175"/>
    <lineage>
        <taxon>Eukaryota</taxon>
        <taxon>Metazoa</taxon>
        <taxon>Chordata</taxon>
        <taxon>Craniata</taxon>
        <taxon>Vertebrata</taxon>
        <taxon>Euteleostomi</taxon>
        <taxon>Archelosauria</taxon>
        <taxon>Archosauria</taxon>
        <taxon>Dinosauria</taxon>
        <taxon>Saurischia</taxon>
        <taxon>Theropoda</taxon>
        <taxon>Coelurosauria</taxon>
        <taxon>Aves</taxon>
        <taxon>Neognathae</taxon>
        <taxon>Neoaves</taxon>
        <taxon>Telluraves</taxon>
        <taxon>Australaves</taxon>
        <taxon>Passeriformes</taxon>
        <taxon>Thraupidae</taxon>
        <taxon>Camarhynchus</taxon>
    </lineage>
</organism>
<accession>A0A8U8BXD0</accession>
<evidence type="ECO:0000256" key="12">
    <source>
        <dbReference type="ARBA" id="ARBA00023242"/>
    </source>
</evidence>
<dbReference type="InterPro" id="IPR013087">
    <property type="entry name" value="Znf_C2H2_type"/>
</dbReference>
<feature type="compositionally biased region" description="Basic and acidic residues" evidence="13">
    <location>
        <begin position="44"/>
        <end position="62"/>
    </location>
</feature>
<evidence type="ECO:0000313" key="15">
    <source>
        <dbReference type="Proteomes" id="UP000694382"/>
    </source>
</evidence>
<dbReference type="AlphaFoldDB" id="A0A8U8BXD0"/>
<keyword evidence="6" id="KW-0863">Zinc-finger</keyword>
<evidence type="ECO:0000256" key="9">
    <source>
        <dbReference type="ARBA" id="ARBA00023015"/>
    </source>
</evidence>
<sequence>MDPRCPVTSRDGLGQRDLQTRHAYPLFSPKPGFPIPTPWLDGEGGCKDKEDATEHPGREDKSLWQNLMEDVILSSSTAQESKGKEKPRRSRARRGCKRRSWGSEEERPTLGREGGQGSSQSLDLVVHEQLHDGEKPHKCLECGKSFSRISSSLIRHQIIHTGEQPYECGECGKSFSRSCSLIRHQVVHTGERPYECDQCRKRFQLSSSLLVHQRTHTEERPFRCPDCGKGFRQNAHLVRHQRIHTGERPHECGECGMSFSRSSHLIRHQRTHTGERPYECGECGKSFRQSTNLIQHQNIHTGKRPYKCGECGKGFSQRANLVHCFRGNLGFGDMILRIYGFWEDFGQCSPSLCTAETKRDRSVSS</sequence>
<dbReference type="PROSITE" id="PS00028">
    <property type="entry name" value="ZINC_FINGER_C2H2_1"/>
    <property type="match status" value="5"/>
</dbReference>
<evidence type="ECO:0000256" key="4">
    <source>
        <dbReference type="ARBA" id="ARBA00022723"/>
    </source>
</evidence>
<keyword evidence="7" id="KW-0862">Zinc</keyword>
<evidence type="ECO:0000256" key="7">
    <source>
        <dbReference type="ARBA" id="ARBA00022833"/>
    </source>
</evidence>
<evidence type="ECO:0000256" key="11">
    <source>
        <dbReference type="ARBA" id="ARBA00023163"/>
    </source>
</evidence>